<dbReference type="InterPro" id="IPR003787">
    <property type="entry name" value="Sulphur_relay_DsrE/F-like"/>
</dbReference>
<dbReference type="NCBIfam" id="TIGR03010">
    <property type="entry name" value="sulf_tusC_dsrF"/>
    <property type="match status" value="1"/>
</dbReference>
<sequence>MIKLAFIFRHAPYGTANTREGLDALLAATVFCAEEDIAVFFLDDGVLNLQKHQQAEQILQKDTASALKLLDLYDIEQRYVCADSLQQFQLKPPDLSLDCEALPREQLMRILQQCEKILTF</sequence>
<evidence type="ECO:0000313" key="5">
    <source>
        <dbReference type="Proteomes" id="UP000072236"/>
    </source>
</evidence>
<evidence type="ECO:0000313" key="4">
    <source>
        <dbReference type="EMBL" id="TYA39027.1"/>
    </source>
</evidence>
<proteinExistence type="inferred from homology"/>
<dbReference type="SUPFAM" id="SSF75169">
    <property type="entry name" value="DsrEFH-like"/>
    <property type="match status" value="1"/>
</dbReference>
<keyword evidence="6" id="KW-1185">Reference proteome</keyword>
<gene>
    <name evidence="4" type="primary">tusC</name>
    <name evidence="2" type="ORF">ACT75_05960</name>
    <name evidence="3" type="ORF">CQR80_07175</name>
    <name evidence="4" type="ORF">FXB79_05660</name>
</gene>
<dbReference type="NCBIfam" id="NF001238">
    <property type="entry name" value="PRK00211.1"/>
    <property type="match status" value="1"/>
</dbReference>
<dbReference type="KEGG" id="aact:ACT75_05960"/>
<reference evidence="3 6" key="2">
    <citation type="submission" date="2017-10" db="EMBL/GenBank/DDBJ databases">
        <title>Draft genome sequences of Aggregatibacter actinomycetemcomitans strains 310a and 310b.</title>
        <authorList>
            <person name="May A.C."/>
            <person name="Ohta H."/>
            <person name="Maeda H."/>
            <person name="Kokeguchi S."/>
            <person name="Cugini C."/>
        </authorList>
    </citation>
    <scope>NUCLEOTIDE SEQUENCE [LARGE SCALE GENOMIC DNA]</scope>
    <source>
        <strain evidence="3 6">310b</strain>
    </source>
</reference>
<dbReference type="Proteomes" id="UP000226080">
    <property type="component" value="Unassembled WGS sequence"/>
</dbReference>
<evidence type="ECO:0000313" key="6">
    <source>
        <dbReference type="Proteomes" id="UP000226080"/>
    </source>
</evidence>
<protein>
    <submittedName>
        <fullName evidence="2">Sulfur relay protein TusC/DsrF</fullName>
    </submittedName>
    <submittedName>
        <fullName evidence="3">Sulfurtransferase TusC</fullName>
    </submittedName>
    <submittedName>
        <fullName evidence="4">Sulfurtransferase complex subunit TusC</fullName>
    </submittedName>
</protein>
<dbReference type="OrthoDB" id="9789418at2"/>
<dbReference type="Proteomes" id="UP000072236">
    <property type="component" value="Chromosome"/>
</dbReference>
<reference evidence="2 5" key="1">
    <citation type="submission" date="2015-10" db="EMBL/GenBank/DDBJ databases">
        <title>Tn-seq of a polymicrobial infection.</title>
        <authorList>
            <person name="Stacy A."/>
            <person name="Rumbaugh K.P."/>
            <person name="Whiteley M."/>
        </authorList>
    </citation>
    <scope>NUCLEOTIDE SEQUENCE [LARGE SCALE GENOMIC DNA]</scope>
    <source>
        <strain evidence="2 5">624</strain>
    </source>
</reference>
<evidence type="ECO:0000313" key="2">
    <source>
        <dbReference type="EMBL" id="AMQ94107.1"/>
    </source>
</evidence>
<evidence type="ECO:0000256" key="1">
    <source>
        <dbReference type="ARBA" id="ARBA00005996"/>
    </source>
</evidence>
<organism evidence="4 7">
    <name type="scientific">Aggregatibacter actinomycetemcomitans</name>
    <name type="common">Actinobacillus actinomycetemcomitans</name>
    <name type="synonym">Haemophilus actinomycetemcomitans</name>
    <dbReference type="NCBI Taxonomy" id="714"/>
    <lineage>
        <taxon>Bacteria</taxon>
        <taxon>Pseudomonadati</taxon>
        <taxon>Pseudomonadota</taxon>
        <taxon>Gammaproteobacteria</taxon>
        <taxon>Pasteurellales</taxon>
        <taxon>Pasteurellaceae</taxon>
        <taxon>Aggregatibacter</taxon>
    </lineage>
</organism>
<dbReference type="AlphaFoldDB" id="A0A5D0EME6"/>
<dbReference type="RefSeq" id="WP_005539603.1">
    <property type="nucleotide sequence ID" value="NZ_CP012959.1"/>
</dbReference>
<accession>A0A5D0EME6</accession>
<dbReference type="InterPro" id="IPR027396">
    <property type="entry name" value="DsrEFH-like"/>
</dbReference>
<reference evidence="4 7" key="3">
    <citation type="submission" date="2019-08" db="EMBL/GenBank/DDBJ databases">
        <title>Whole genome sequencing of Aggregatibacter actinomycetemcomitans cultured from blood stream infections in Denmark reveals a novel phylogenetic lineage expressing serotype a membrane O polysaccharide.</title>
        <authorList>
            <person name="Nedergaard S."/>
            <person name="Kobel C.M."/>
            <person name="Nielsen M.B."/>
            <person name="Moeller R.T."/>
            <person name="Jensen A.B."/>
            <person name="Noerskov-Lauritsen N."/>
        </authorList>
    </citation>
    <scope>NUCLEOTIDE SEQUENCE [LARGE SCALE GENOMIC DNA]</scope>
    <source>
        <strain evidence="4 7">PN_563</strain>
    </source>
</reference>
<dbReference type="SMR" id="A0A5D0EME6"/>
<dbReference type="EMBL" id="CP012959">
    <property type="protein sequence ID" value="AMQ94107.1"/>
    <property type="molecule type" value="Genomic_DNA"/>
</dbReference>
<dbReference type="PANTHER" id="PTHR38780">
    <property type="entry name" value="PROTEIN TUSC"/>
    <property type="match status" value="1"/>
</dbReference>
<dbReference type="Proteomes" id="UP000323012">
    <property type="component" value="Unassembled WGS sequence"/>
</dbReference>
<dbReference type="InterPro" id="IPR017462">
    <property type="entry name" value="Sulphur_relay_TusC/DsrF"/>
</dbReference>
<evidence type="ECO:0000313" key="7">
    <source>
        <dbReference type="Proteomes" id="UP000323012"/>
    </source>
</evidence>
<dbReference type="EMBL" id="VSED01000012">
    <property type="protein sequence ID" value="TYA39027.1"/>
    <property type="molecule type" value="Genomic_DNA"/>
</dbReference>
<name>A0A5D0EME6_AGGAC</name>
<dbReference type="Gene3D" id="3.40.1260.10">
    <property type="entry name" value="DsrEFH-like"/>
    <property type="match status" value="1"/>
</dbReference>
<comment type="similarity">
    <text evidence="1">Belongs to the DsrF/TusC family.</text>
</comment>
<dbReference type="PANTHER" id="PTHR38780:SF1">
    <property type="entry name" value="PROTEIN TUSC"/>
    <property type="match status" value="1"/>
</dbReference>
<evidence type="ECO:0000313" key="3">
    <source>
        <dbReference type="EMBL" id="PHO20382.1"/>
    </source>
</evidence>
<dbReference type="Pfam" id="PF02635">
    <property type="entry name" value="DsrE"/>
    <property type="match status" value="1"/>
</dbReference>
<dbReference type="EMBL" id="PCGW01000012">
    <property type="protein sequence ID" value="PHO20382.1"/>
    <property type="molecule type" value="Genomic_DNA"/>
</dbReference>